<reference evidence="2" key="1">
    <citation type="submission" date="2021-07" db="EMBL/GenBank/DDBJ databases">
        <authorList>
            <person name="Catto M.A."/>
            <person name="Jacobson A."/>
            <person name="Kennedy G."/>
            <person name="Labadie P."/>
            <person name="Hunt B.G."/>
            <person name="Srinivasan R."/>
        </authorList>
    </citation>
    <scope>NUCLEOTIDE SEQUENCE</scope>
    <source>
        <strain evidence="2">PL_HMW_Pooled</strain>
        <tissue evidence="2">Head</tissue>
    </source>
</reference>
<dbReference type="EMBL" id="JAHWGI010001197">
    <property type="protein sequence ID" value="KAK3924741.1"/>
    <property type="molecule type" value="Genomic_DNA"/>
</dbReference>
<protein>
    <submittedName>
        <fullName evidence="2">Hemocyanin D chain</fullName>
    </submittedName>
</protein>
<evidence type="ECO:0000313" key="3">
    <source>
        <dbReference type="Proteomes" id="UP001219518"/>
    </source>
</evidence>
<evidence type="ECO:0000256" key="1">
    <source>
        <dbReference type="SAM" id="MobiDB-lite"/>
    </source>
</evidence>
<keyword evidence="3" id="KW-1185">Reference proteome</keyword>
<dbReference type="Proteomes" id="UP001219518">
    <property type="component" value="Unassembled WGS sequence"/>
</dbReference>
<evidence type="ECO:0000313" key="2">
    <source>
        <dbReference type="EMBL" id="KAK3924741.1"/>
    </source>
</evidence>
<name>A0AAE1LLK5_9NEOP</name>
<accession>A0AAE1LLK5</accession>
<feature type="region of interest" description="Disordered" evidence="1">
    <location>
        <begin position="73"/>
        <end position="103"/>
    </location>
</feature>
<dbReference type="AlphaFoldDB" id="A0AAE1LLK5"/>
<sequence length="241" mass="26210">MMTDARFLSVRFKTHFMALKQKAMAPGEEIARDPEIETGTGEEDAIDPGAEIGSMVIGEAAETATVTGKEIVKGRGTEKGTMQRPTQENGLLSDPEAETGSGNENIENVAVKTVLLVNRFGPVLSLQRSLMLDPLSAPNQDTMTSVTEKGIVNVNEREKGIQQLGESLNVKESVIEKGERKGSLLTEAQHAIRATFQKHDIEQSDQHPARLASFGKRSIFVTSRCMDIKNPTQHSTDTSCS</sequence>
<proteinExistence type="predicted"/>
<comment type="caution">
    <text evidence="2">The sequence shown here is derived from an EMBL/GenBank/DDBJ whole genome shotgun (WGS) entry which is preliminary data.</text>
</comment>
<organism evidence="2 3">
    <name type="scientific">Frankliniella fusca</name>
    <dbReference type="NCBI Taxonomy" id="407009"/>
    <lineage>
        <taxon>Eukaryota</taxon>
        <taxon>Metazoa</taxon>
        <taxon>Ecdysozoa</taxon>
        <taxon>Arthropoda</taxon>
        <taxon>Hexapoda</taxon>
        <taxon>Insecta</taxon>
        <taxon>Pterygota</taxon>
        <taxon>Neoptera</taxon>
        <taxon>Paraneoptera</taxon>
        <taxon>Thysanoptera</taxon>
        <taxon>Terebrantia</taxon>
        <taxon>Thripoidea</taxon>
        <taxon>Thripidae</taxon>
        <taxon>Frankliniella</taxon>
    </lineage>
</organism>
<gene>
    <name evidence="2" type="ORF">KUF71_012875</name>
</gene>
<reference evidence="2" key="2">
    <citation type="journal article" date="2023" name="BMC Genomics">
        <title>Pest status, molecular evolution, and epigenetic factors derived from the genome assembly of Frankliniella fusca, a thysanopteran phytovirus vector.</title>
        <authorList>
            <person name="Catto M.A."/>
            <person name="Labadie P.E."/>
            <person name="Jacobson A.L."/>
            <person name="Kennedy G.G."/>
            <person name="Srinivasan R."/>
            <person name="Hunt B.G."/>
        </authorList>
    </citation>
    <scope>NUCLEOTIDE SEQUENCE</scope>
    <source>
        <strain evidence="2">PL_HMW_Pooled</strain>
    </source>
</reference>